<evidence type="ECO:0000313" key="1">
    <source>
        <dbReference type="EMBL" id="QDU28994.1"/>
    </source>
</evidence>
<dbReference type="AlphaFoldDB" id="A0A517YFJ2"/>
<dbReference type="EMBL" id="CP036274">
    <property type="protein sequence ID" value="QDU28994.1"/>
    <property type="molecule type" value="Genomic_DNA"/>
</dbReference>
<dbReference type="Proteomes" id="UP000315017">
    <property type="component" value="Chromosome"/>
</dbReference>
<accession>A0A517YFJ2</accession>
<sequence>MVNPSVGVTIGANRVYYFESTASPSLIWVRLEKST</sequence>
<name>A0A517YFJ2_9BACT</name>
<keyword evidence="2" id="KW-1185">Reference proteome</keyword>
<protein>
    <submittedName>
        <fullName evidence="1">Uncharacterized protein</fullName>
    </submittedName>
</protein>
<gene>
    <name evidence="1" type="ORF">ETAA8_41000</name>
</gene>
<organism evidence="1 2">
    <name type="scientific">Anatilimnocola aggregata</name>
    <dbReference type="NCBI Taxonomy" id="2528021"/>
    <lineage>
        <taxon>Bacteria</taxon>
        <taxon>Pseudomonadati</taxon>
        <taxon>Planctomycetota</taxon>
        <taxon>Planctomycetia</taxon>
        <taxon>Pirellulales</taxon>
        <taxon>Pirellulaceae</taxon>
        <taxon>Anatilimnocola</taxon>
    </lineage>
</organism>
<reference evidence="1 2" key="1">
    <citation type="submission" date="2019-02" db="EMBL/GenBank/DDBJ databases">
        <title>Deep-cultivation of Planctomycetes and their phenomic and genomic characterization uncovers novel biology.</title>
        <authorList>
            <person name="Wiegand S."/>
            <person name="Jogler M."/>
            <person name="Boedeker C."/>
            <person name="Pinto D."/>
            <person name="Vollmers J."/>
            <person name="Rivas-Marin E."/>
            <person name="Kohn T."/>
            <person name="Peeters S.H."/>
            <person name="Heuer A."/>
            <person name="Rast P."/>
            <person name="Oberbeckmann S."/>
            <person name="Bunk B."/>
            <person name="Jeske O."/>
            <person name="Meyerdierks A."/>
            <person name="Storesund J.E."/>
            <person name="Kallscheuer N."/>
            <person name="Luecker S."/>
            <person name="Lage O.M."/>
            <person name="Pohl T."/>
            <person name="Merkel B.J."/>
            <person name="Hornburger P."/>
            <person name="Mueller R.-W."/>
            <person name="Bruemmer F."/>
            <person name="Labrenz M."/>
            <person name="Spormann A.M."/>
            <person name="Op den Camp H."/>
            <person name="Overmann J."/>
            <person name="Amann R."/>
            <person name="Jetten M.S.M."/>
            <person name="Mascher T."/>
            <person name="Medema M.H."/>
            <person name="Devos D.P."/>
            <person name="Kaster A.-K."/>
            <person name="Ovreas L."/>
            <person name="Rohde M."/>
            <person name="Galperin M.Y."/>
            <person name="Jogler C."/>
        </authorList>
    </citation>
    <scope>NUCLEOTIDE SEQUENCE [LARGE SCALE GENOMIC DNA]</scope>
    <source>
        <strain evidence="1 2">ETA_A8</strain>
    </source>
</reference>
<proteinExistence type="predicted"/>
<dbReference type="KEGG" id="aagg:ETAA8_41000"/>
<evidence type="ECO:0000313" key="2">
    <source>
        <dbReference type="Proteomes" id="UP000315017"/>
    </source>
</evidence>